<accession>K1RYW1</accession>
<dbReference type="PANTHER" id="PTHR16155">
    <property type="entry name" value="DED DOMAIN-CONTAINING PROTEIN"/>
    <property type="match status" value="1"/>
</dbReference>
<dbReference type="HOGENOM" id="CLU_359908_0_0_1"/>
<feature type="compositionally biased region" description="Basic residues" evidence="1">
    <location>
        <begin position="1"/>
        <end position="18"/>
    </location>
</feature>
<dbReference type="GO" id="GO:0005737">
    <property type="term" value="C:cytoplasm"/>
    <property type="evidence" value="ECO:0007669"/>
    <property type="project" value="TreeGrafter"/>
</dbReference>
<gene>
    <name evidence="2" type="ORF">CGI_10011066</name>
</gene>
<dbReference type="PANTHER" id="PTHR16155:SF19">
    <property type="entry name" value="DED DOMAIN-CONTAINING PROTEIN"/>
    <property type="match status" value="1"/>
</dbReference>
<organism evidence="2">
    <name type="scientific">Magallana gigas</name>
    <name type="common">Pacific oyster</name>
    <name type="synonym">Crassostrea gigas</name>
    <dbReference type="NCBI Taxonomy" id="29159"/>
    <lineage>
        <taxon>Eukaryota</taxon>
        <taxon>Metazoa</taxon>
        <taxon>Spiralia</taxon>
        <taxon>Lophotrochozoa</taxon>
        <taxon>Mollusca</taxon>
        <taxon>Bivalvia</taxon>
        <taxon>Autobranchia</taxon>
        <taxon>Pteriomorphia</taxon>
        <taxon>Ostreida</taxon>
        <taxon>Ostreoidea</taxon>
        <taxon>Ostreidae</taxon>
        <taxon>Magallana</taxon>
    </lineage>
</organism>
<name>K1RYW1_MAGGI</name>
<feature type="region of interest" description="Disordered" evidence="1">
    <location>
        <begin position="1"/>
        <end position="20"/>
    </location>
</feature>
<evidence type="ECO:0000256" key="1">
    <source>
        <dbReference type="SAM" id="MobiDB-lite"/>
    </source>
</evidence>
<evidence type="ECO:0000313" key="2">
    <source>
        <dbReference type="EMBL" id="EKC40236.1"/>
    </source>
</evidence>
<proteinExistence type="predicted"/>
<sequence>MASKGSKSKGKSRSKKRQPAPSTFNINIEKFIDIQQSSGIVVGDQNVVHMEENAKRLIEDPKEFRLSRNEVAIGFVNAILCPDGSGPVKVLNSDQGIPKNGYIIPAYDGKCSLSAREASWLREDMEVLYQDNPYNKASEDVDALSEERHQFYRGGSFHWFAWDVEKKEPHFLYEFGLAAFTHDFKGVEAYVKGYLRLQDNTDGKLKHWQKILGYLSLVYYYGQASLPCQFFQPLLCMKEDEVVDIDDFGYPIKDFVVVDKNEARKGNVRICHHIIAQEILQQILGDPREKFERGPDLSKSARQSLESFCIDFIDYASSRKQQTCGTIAHVLARTFIFRDNREISETAEQGRRKPRLARIIIDISSKQPLFTERLHVLKKLTDAFPEDPNFIAHLGRFYAYCRPDDQKIAEQCLQKALDLANEQTKGKKIEELDERWKLSLMHIYHMYGTIIQKQIAMYTGQAIDDIPPRKTKGVNVKTRLEYLIPLAERSCSYFTLCRECTPPGRENCYGYVGEINVRLQICDFVEKHFEMNDSRGIKGFLRTRSDDWQGTDFVKKSISIIDTLLMECYNVIDQDDMDPSIQSSVFCLMGFGSKKFSGKTECLLEAQRILKNDMKKAGKFLLKPKYPREWLGKDETGVRRLVSGTRFLSLNLSDRDVVKSLMMSDLAVCKGTICQPNNKKGAGFISLDLGDNLVQVTVFYIPNVCNLVGSHYGGQRVEFVIGFTVENGYEAFNVKLLEKYGCGSCCGSVEITQHETFATCGICGNKVVKEDMNRISSD</sequence>
<dbReference type="InParanoid" id="K1RYW1"/>
<dbReference type="AlphaFoldDB" id="K1RYW1"/>
<reference evidence="2" key="1">
    <citation type="journal article" date="2012" name="Nature">
        <title>The oyster genome reveals stress adaptation and complexity of shell formation.</title>
        <authorList>
            <person name="Zhang G."/>
            <person name="Fang X."/>
            <person name="Guo X."/>
            <person name="Li L."/>
            <person name="Luo R."/>
            <person name="Xu F."/>
            <person name="Yang P."/>
            <person name="Zhang L."/>
            <person name="Wang X."/>
            <person name="Qi H."/>
            <person name="Xiong Z."/>
            <person name="Que H."/>
            <person name="Xie Y."/>
            <person name="Holland P.W."/>
            <person name="Paps J."/>
            <person name="Zhu Y."/>
            <person name="Wu F."/>
            <person name="Chen Y."/>
            <person name="Wang J."/>
            <person name="Peng C."/>
            <person name="Meng J."/>
            <person name="Yang L."/>
            <person name="Liu J."/>
            <person name="Wen B."/>
            <person name="Zhang N."/>
            <person name="Huang Z."/>
            <person name="Zhu Q."/>
            <person name="Feng Y."/>
            <person name="Mount A."/>
            <person name="Hedgecock D."/>
            <person name="Xu Z."/>
            <person name="Liu Y."/>
            <person name="Domazet-Loso T."/>
            <person name="Du Y."/>
            <person name="Sun X."/>
            <person name="Zhang S."/>
            <person name="Liu B."/>
            <person name="Cheng P."/>
            <person name="Jiang X."/>
            <person name="Li J."/>
            <person name="Fan D."/>
            <person name="Wang W."/>
            <person name="Fu W."/>
            <person name="Wang T."/>
            <person name="Wang B."/>
            <person name="Zhang J."/>
            <person name="Peng Z."/>
            <person name="Li Y."/>
            <person name="Li N."/>
            <person name="Wang J."/>
            <person name="Chen M."/>
            <person name="He Y."/>
            <person name="Tan F."/>
            <person name="Song X."/>
            <person name="Zheng Q."/>
            <person name="Huang R."/>
            <person name="Yang H."/>
            <person name="Du X."/>
            <person name="Chen L."/>
            <person name="Yang M."/>
            <person name="Gaffney P.M."/>
            <person name="Wang S."/>
            <person name="Luo L."/>
            <person name="She Z."/>
            <person name="Ming Y."/>
            <person name="Huang W."/>
            <person name="Zhang S."/>
            <person name="Huang B."/>
            <person name="Zhang Y."/>
            <person name="Qu T."/>
            <person name="Ni P."/>
            <person name="Miao G."/>
            <person name="Wang J."/>
            <person name="Wang Q."/>
            <person name="Steinberg C.E."/>
            <person name="Wang H."/>
            <person name="Li N."/>
            <person name="Qian L."/>
            <person name="Zhang G."/>
            <person name="Li Y."/>
            <person name="Yang H."/>
            <person name="Liu X."/>
            <person name="Wang J."/>
            <person name="Yin Y."/>
            <person name="Wang J."/>
        </authorList>
    </citation>
    <scope>NUCLEOTIDE SEQUENCE [LARGE SCALE GENOMIC DNA]</scope>
    <source>
        <strain evidence="2">05x7-T-G4-1.051#20</strain>
    </source>
</reference>
<protein>
    <submittedName>
        <fullName evidence="2">Uncharacterized protein</fullName>
    </submittedName>
</protein>
<dbReference type="EMBL" id="JH817246">
    <property type="protein sequence ID" value="EKC40236.1"/>
    <property type="molecule type" value="Genomic_DNA"/>
</dbReference>